<organism evidence="1 2">
    <name type="scientific">Antarcticirhabdus aurantiaca</name>
    <dbReference type="NCBI Taxonomy" id="2606717"/>
    <lineage>
        <taxon>Bacteria</taxon>
        <taxon>Pseudomonadati</taxon>
        <taxon>Pseudomonadota</taxon>
        <taxon>Alphaproteobacteria</taxon>
        <taxon>Hyphomicrobiales</taxon>
        <taxon>Aurantimonadaceae</taxon>
        <taxon>Antarcticirhabdus</taxon>
    </lineage>
</organism>
<dbReference type="Proteomes" id="UP001163223">
    <property type="component" value="Chromosome"/>
</dbReference>
<protein>
    <submittedName>
        <fullName evidence="1">Extensin family protein</fullName>
    </submittedName>
</protein>
<gene>
    <name evidence="1" type="ORF">OXU80_21195</name>
</gene>
<name>A0ACD4NKN3_9HYPH</name>
<evidence type="ECO:0000313" key="2">
    <source>
        <dbReference type="Proteomes" id="UP001163223"/>
    </source>
</evidence>
<sequence>MMQTRSMGALGALLLILGATMSASGQEPAAGAVPVPSQKPDEAPATPPKPAEAPATASGEDQAPEAAVPADEADAPGTPPPPPPAETVPVPEAAPPHGAAPSPAPAPVPTAPEPALPPAAGSPDASAPPQPAPAYVSPEKARTEPEPDAPEASPATVTPAESAEAAAAIEDATACEAELTKRGAEFEVGPSLSEGACGVLRPVELKRFSSGVAVLGQTKMLCRAALALDVWVGEAVVPAAKAELGGASVEAVGGGSTYVCRDRASENGISEHGRGSAVDVAAVALKGGRRIVVEPKAPGTDEDRFLAEIRRAACGPFKTVLGPGTDADHADHLHLDIAARNNGSLYCR</sequence>
<dbReference type="EMBL" id="CP113520">
    <property type="protein sequence ID" value="WAJ27343.1"/>
    <property type="molecule type" value="Genomic_DNA"/>
</dbReference>
<evidence type="ECO:0000313" key="1">
    <source>
        <dbReference type="EMBL" id="WAJ27343.1"/>
    </source>
</evidence>
<reference evidence="1" key="1">
    <citation type="submission" date="2022-11" db="EMBL/GenBank/DDBJ databases">
        <title>beta-Carotene-producing bacterium, Jeongeuplla avenae sp. nov., alleviates the salt stress of Arabidopsis seedlings.</title>
        <authorList>
            <person name="Jiang L."/>
            <person name="Lee J."/>
        </authorList>
    </citation>
    <scope>NUCLEOTIDE SEQUENCE</scope>
    <source>
        <strain evidence="1">DY_R2A_6</strain>
    </source>
</reference>
<proteinExistence type="predicted"/>
<keyword evidence="2" id="KW-1185">Reference proteome</keyword>
<accession>A0ACD4NKN3</accession>